<feature type="domain" description="MD-2-related lipid-recognition" evidence="3">
    <location>
        <begin position="34"/>
        <end position="156"/>
    </location>
</feature>
<protein>
    <recommendedName>
        <fullName evidence="3">MD-2-related lipid-recognition domain-containing protein</fullName>
    </recommendedName>
</protein>
<reference evidence="5" key="1">
    <citation type="journal article" date="2010" name="Nature">
        <title>The Amphimedon queenslandica genome and the evolution of animal complexity.</title>
        <authorList>
            <person name="Srivastava M."/>
            <person name="Simakov O."/>
            <person name="Chapman J."/>
            <person name="Fahey B."/>
            <person name="Gauthier M.E."/>
            <person name="Mitros T."/>
            <person name="Richards G.S."/>
            <person name="Conaco C."/>
            <person name="Dacre M."/>
            <person name="Hellsten U."/>
            <person name="Larroux C."/>
            <person name="Putnam N.H."/>
            <person name="Stanke M."/>
            <person name="Adamska M."/>
            <person name="Darling A."/>
            <person name="Degnan S.M."/>
            <person name="Oakley T.H."/>
            <person name="Plachetzki D.C."/>
            <person name="Zhai Y."/>
            <person name="Adamski M."/>
            <person name="Calcino A."/>
            <person name="Cummins S.F."/>
            <person name="Goodstein D.M."/>
            <person name="Harris C."/>
            <person name="Jackson D.J."/>
            <person name="Leys S.P."/>
            <person name="Shu S."/>
            <person name="Woodcroft B.J."/>
            <person name="Vervoort M."/>
            <person name="Kosik K.S."/>
            <person name="Manning G."/>
            <person name="Degnan B.M."/>
            <person name="Rokhsar D.S."/>
        </authorList>
    </citation>
    <scope>NUCLEOTIDE SEQUENCE [LARGE SCALE GENOMIC DNA]</scope>
</reference>
<dbReference type="Proteomes" id="UP000007879">
    <property type="component" value="Unassembled WGS sequence"/>
</dbReference>
<dbReference type="SUPFAM" id="SSF81296">
    <property type="entry name" value="E set domains"/>
    <property type="match status" value="1"/>
</dbReference>
<dbReference type="GeneID" id="109583838"/>
<dbReference type="EnsemblMetazoa" id="XM_019999325.1">
    <property type="protein sequence ID" value="XP_019854884.1"/>
    <property type="gene ID" value="LOC109583838"/>
</dbReference>
<evidence type="ECO:0000259" key="3">
    <source>
        <dbReference type="Pfam" id="PF02221"/>
    </source>
</evidence>
<reference evidence="4" key="2">
    <citation type="submission" date="2024-06" db="UniProtKB">
        <authorList>
            <consortium name="EnsemblMetazoa"/>
        </authorList>
    </citation>
    <scope>IDENTIFICATION</scope>
</reference>
<dbReference type="InterPro" id="IPR003172">
    <property type="entry name" value="ML_dom"/>
</dbReference>
<sequence>MSVLLMILSVVLVVSTLTGSTNNYYNEPTDNKASFTDCSVTKKFIELTNFSMTKFPLKRGGKFHLQAILNIKRTIHWGILHATATYNFRNYTNITFFDVKYNLCDYFDDIIKHKCPIHPGLYHINSHTTMSKLLWPGQYYGKATAYNEKGEQIKCIMKQGVIE</sequence>
<name>A0AAN0JD20_AMPQE</name>
<dbReference type="RefSeq" id="XP_019854884.1">
    <property type="nucleotide sequence ID" value="XM_019999325.1"/>
</dbReference>
<dbReference type="KEGG" id="aqu:109583838"/>
<feature type="signal peptide" evidence="2">
    <location>
        <begin position="1"/>
        <end position="20"/>
    </location>
</feature>
<dbReference type="AlphaFoldDB" id="A0AAN0JD20"/>
<keyword evidence="5" id="KW-1185">Reference proteome</keyword>
<dbReference type="Gene3D" id="2.70.220.10">
    <property type="entry name" value="Ganglioside GM2 activator"/>
    <property type="match status" value="1"/>
</dbReference>
<feature type="chain" id="PRO_5042863754" description="MD-2-related lipid-recognition domain-containing protein" evidence="2">
    <location>
        <begin position="21"/>
        <end position="163"/>
    </location>
</feature>
<evidence type="ECO:0000256" key="2">
    <source>
        <dbReference type="SAM" id="SignalP"/>
    </source>
</evidence>
<dbReference type="InterPro" id="IPR014756">
    <property type="entry name" value="Ig_E-set"/>
</dbReference>
<organism evidence="4 5">
    <name type="scientific">Amphimedon queenslandica</name>
    <name type="common">Sponge</name>
    <dbReference type="NCBI Taxonomy" id="400682"/>
    <lineage>
        <taxon>Eukaryota</taxon>
        <taxon>Metazoa</taxon>
        <taxon>Porifera</taxon>
        <taxon>Demospongiae</taxon>
        <taxon>Heteroscleromorpha</taxon>
        <taxon>Haplosclerida</taxon>
        <taxon>Niphatidae</taxon>
        <taxon>Amphimedon</taxon>
    </lineage>
</organism>
<keyword evidence="1 2" id="KW-0732">Signal</keyword>
<evidence type="ECO:0000313" key="4">
    <source>
        <dbReference type="EnsemblMetazoa" id="XP_019854884.1"/>
    </source>
</evidence>
<evidence type="ECO:0000256" key="1">
    <source>
        <dbReference type="ARBA" id="ARBA00022729"/>
    </source>
</evidence>
<accession>A0AAN0JD20</accession>
<dbReference type="InterPro" id="IPR036846">
    <property type="entry name" value="GM2-AP_sf"/>
</dbReference>
<proteinExistence type="predicted"/>
<dbReference type="Pfam" id="PF02221">
    <property type="entry name" value="E1_DerP2_DerF2"/>
    <property type="match status" value="1"/>
</dbReference>
<evidence type="ECO:0000313" key="5">
    <source>
        <dbReference type="Proteomes" id="UP000007879"/>
    </source>
</evidence>